<dbReference type="SUPFAM" id="SSF52922">
    <property type="entry name" value="TK C-terminal domain-like"/>
    <property type="match status" value="1"/>
</dbReference>
<dbReference type="PANTHER" id="PTHR43522:SF2">
    <property type="entry name" value="TRANSKETOLASE 1-RELATED"/>
    <property type="match status" value="1"/>
</dbReference>
<dbReference type="InterPro" id="IPR005474">
    <property type="entry name" value="Transketolase_N"/>
</dbReference>
<evidence type="ECO:0000256" key="2">
    <source>
        <dbReference type="ARBA" id="ARBA00001964"/>
    </source>
</evidence>
<dbReference type="InterPro" id="IPR029061">
    <property type="entry name" value="THDP-binding"/>
</dbReference>
<comment type="catalytic activity">
    <reaction evidence="9">
        <text>D-sedoheptulose 7-phosphate + D-glyceraldehyde 3-phosphate = aldehydo-D-ribose 5-phosphate + D-xylulose 5-phosphate</text>
        <dbReference type="Rhea" id="RHEA:10508"/>
        <dbReference type="ChEBI" id="CHEBI:57483"/>
        <dbReference type="ChEBI" id="CHEBI:57737"/>
        <dbReference type="ChEBI" id="CHEBI:58273"/>
        <dbReference type="ChEBI" id="CHEBI:59776"/>
        <dbReference type="EC" id="2.2.1.1"/>
    </reaction>
</comment>
<protein>
    <recommendedName>
        <fullName evidence="4 10">Transketolase</fullName>
        <ecNumber evidence="4 10">2.2.1.1</ecNumber>
    </recommendedName>
</protein>
<evidence type="ECO:0000256" key="1">
    <source>
        <dbReference type="ARBA" id="ARBA00001946"/>
    </source>
</evidence>
<dbReference type="InterPro" id="IPR055152">
    <property type="entry name" value="Transketolase-like_C_2"/>
</dbReference>
<comment type="caution">
    <text evidence="12">The sequence shown here is derived from an EMBL/GenBank/DDBJ whole genome shotgun (WGS) entry which is preliminary data.</text>
</comment>
<comment type="cofactor">
    <cofactor evidence="1">
        <name>Mg(2+)</name>
        <dbReference type="ChEBI" id="CHEBI:18420"/>
    </cofactor>
</comment>
<gene>
    <name evidence="12" type="primary">tkt</name>
    <name evidence="12" type="ORF">RA086_13685</name>
</gene>
<evidence type="ECO:0000313" key="13">
    <source>
        <dbReference type="Proteomes" id="UP001227831"/>
    </source>
</evidence>
<dbReference type="InterPro" id="IPR033247">
    <property type="entry name" value="Transketolase_fam"/>
</dbReference>
<dbReference type="InterPro" id="IPR005475">
    <property type="entry name" value="Transketolase-like_Pyr-bd"/>
</dbReference>
<evidence type="ECO:0000256" key="10">
    <source>
        <dbReference type="NCBIfam" id="TIGR00232"/>
    </source>
</evidence>
<dbReference type="Gene3D" id="3.40.50.970">
    <property type="match status" value="2"/>
</dbReference>
<evidence type="ECO:0000256" key="9">
    <source>
        <dbReference type="ARBA" id="ARBA00049473"/>
    </source>
</evidence>
<organism evidence="12 13">
    <name type="scientific">Lactiplantibacillus brownii</name>
    <dbReference type="NCBI Taxonomy" id="3069269"/>
    <lineage>
        <taxon>Bacteria</taxon>
        <taxon>Bacillati</taxon>
        <taxon>Bacillota</taxon>
        <taxon>Bacilli</taxon>
        <taxon>Lactobacillales</taxon>
        <taxon>Lactobacillaceae</taxon>
        <taxon>Lactiplantibacillus</taxon>
    </lineage>
</organism>
<dbReference type="Pfam" id="PF22613">
    <property type="entry name" value="Transketolase_C_1"/>
    <property type="match status" value="1"/>
</dbReference>
<keyword evidence="5 12" id="KW-0808">Transferase</keyword>
<dbReference type="InterPro" id="IPR005478">
    <property type="entry name" value="Transketolase_bac-like"/>
</dbReference>
<dbReference type="CDD" id="cd02012">
    <property type="entry name" value="TPP_TK"/>
    <property type="match status" value="1"/>
</dbReference>
<dbReference type="GO" id="GO:0004802">
    <property type="term" value="F:transketolase activity"/>
    <property type="evidence" value="ECO:0007669"/>
    <property type="project" value="UniProtKB-EC"/>
</dbReference>
<accession>A0ABU1ACH2</accession>
<dbReference type="Proteomes" id="UP001227831">
    <property type="component" value="Unassembled WGS sequence"/>
</dbReference>
<evidence type="ECO:0000259" key="11">
    <source>
        <dbReference type="SMART" id="SM00861"/>
    </source>
</evidence>
<reference evidence="12 13" key="1">
    <citation type="journal article" date="2023" name="Int. J. Syst. Evol. Microbiol.">
        <title>Lactiplantibacillus brownii sp. nov., a novel psychrotolerant species isolated from sauerkraut.</title>
        <authorList>
            <person name="Heng Y.C."/>
            <person name="Silvaraju S."/>
            <person name="Lee J.K.Y."/>
            <person name="Kittelmann S."/>
        </authorList>
    </citation>
    <scope>NUCLEOTIDE SEQUENCE [LARGE SCALE GENOMIC DNA]</scope>
    <source>
        <strain evidence="12 13">WILCCON 0030</strain>
    </source>
</reference>
<evidence type="ECO:0000256" key="3">
    <source>
        <dbReference type="ARBA" id="ARBA00007131"/>
    </source>
</evidence>
<comment type="similarity">
    <text evidence="3">Belongs to the transketolase family.</text>
</comment>
<name>A0ABU1ACH2_9LACO</name>
<dbReference type="Gene3D" id="3.40.50.920">
    <property type="match status" value="1"/>
</dbReference>
<evidence type="ECO:0000256" key="4">
    <source>
        <dbReference type="ARBA" id="ARBA00013152"/>
    </source>
</evidence>
<keyword evidence="6" id="KW-0479">Metal-binding</keyword>
<sequence length="661" mass="72303">MSFNDKDQAAVNAIRALSIDMIQHANSGHPGFPLDAAPMMYLLFKKHLKINPSNPTWFNRDRFILSPGHGSSMLYATLHLAGYDISMDDLKRFRTLGSITPGHPEIGTPGVDASTGPLGQGLGMAVGMAMAEKHLAALYNRKSYPVIDNKVYAIVSDGDLMEGISHETASLAGHLKLNNLVVLYDSNNVTLDSSADKELSDNAGERFEADGWNYLRVNDGNDLAKLDEALQVADDESNRPTLIEVKTILGYASPHANQNSVHGNPLTVDEIKQTKATLGWPDAPFIVPSEVYETFKSVNNNGIEQENKWLDTLKAYTKVYPKLAKKLLDNFHHDAKLTDHDLAIDITDSEATRVTMHKLLQATKDSEIEFWGGSADLSSSNKTYFENDAGYSDTTPQNRNVFYGVREFAQGAAVNGITLYGGTRTFGSTFFVFSDYMRNSMRMAALQQIPSLFLFSHDSIALGQDGPTHQPIEQLDGLRAMPGMLVFRPGDALETIAAWKCVMNQTNYPATFALSRQNLPTLTAYKSAVEAGVSKGAYTLSAGHAAVPDGILMAAGSEVTLALSAQAELRKHDVDVSVVSMPCFELFAKQSEEYRESVLPSSVRNRVSIEMGSTLAWSQYTGLDGINIGINHFGASGDANIMMKEYGFSTENIVKAYLDKF</sequence>
<dbReference type="Pfam" id="PF02779">
    <property type="entry name" value="Transket_pyr"/>
    <property type="match status" value="1"/>
</dbReference>
<evidence type="ECO:0000256" key="7">
    <source>
        <dbReference type="ARBA" id="ARBA00022842"/>
    </source>
</evidence>
<dbReference type="EMBL" id="JAVCWF010000001">
    <property type="protein sequence ID" value="MDQ7938661.1"/>
    <property type="molecule type" value="Genomic_DNA"/>
</dbReference>
<evidence type="ECO:0000313" key="12">
    <source>
        <dbReference type="EMBL" id="MDQ7938661.1"/>
    </source>
</evidence>
<dbReference type="Pfam" id="PF00456">
    <property type="entry name" value="Transketolase_N"/>
    <property type="match status" value="1"/>
</dbReference>
<feature type="domain" description="Transketolase-like pyrimidine-binding" evidence="11">
    <location>
        <begin position="350"/>
        <end position="521"/>
    </location>
</feature>
<dbReference type="CDD" id="cd07033">
    <property type="entry name" value="TPP_PYR_DXS_TK_like"/>
    <property type="match status" value="1"/>
</dbReference>
<dbReference type="RefSeq" id="WP_308704325.1">
    <property type="nucleotide sequence ID" value="NZ_JAVCWF010000001.1"/>
</dbReference>
<dbReference type="EC" id="2.2.1.1" evidence="4 10"/>
<comment type="cofactor">
    <cofactor evidence="2">
        <name>thiamine diphosphate</name>
        <dbReference type="ChEBI" id="CHEBI:58937"/>
    </cofactor>
</comment>
<evidence type="ECO:0000256" key="8">
    <source>
        <dbReference type="ARBA" id="ARBA00023052"/>
    </source>
</evidence>
<keyword evidence="13" id="KW-1185">Reference proteome</keyword>
<dbReference type="InterPro" id="IPR009014">
    <property type="entry name" value="Transketo_C/PFOR_II"/>
</dbReference>
<dbReference type="PANTHER" id="PTHR43522">
    <property type="entry name" value="TRANSKETOLASE"/>
    <property type="match status" value="1"/>
</dbReference>
<proteinExistence type="inferred from homology"/>
<evidence type="ECO:0000256" key="5">
    <source>
        <dbReference type="ARBA" id="ARBA00022679"/>
    </source>
</evidence>
<dbReference type="NCBIfam" id="TIGR00232">
    <property type="entry name" value="tktlase_bact"/>
    <property type="match status" value="1"/>
</dbReference>
<evidence type="ECO:0000256" key="6">
    <source>
        <dbReference type="ARBA" id="ARBA00022723"/>
    </source>
</evidence>
<keyword evidence="8" id="KW-0786">Thiamine pyrophosphate</keyword>
<dbReference type="SUPFAM" id="SSF52518">
    <property type="entry name" value="Thiamin diphosphate-binding fold (THDP-binding)"/>
    <property type="match status" value="2"/>
</dbReference>
<dbReference type="SMART" id="SM00861">
    <property type="entry name" value="Transket_pyr"/>
    <property type="match status" value="1"/>
</dbReference>
<keyword evidence="7" id="KW-0460">Magnesium</keyword>